<dbReference type="OrthoDB" id="18412at2759"/>
<dbReference type="GO" id="GO:0008270">
    <property type="term" value="F:zinc ion binding"/>
    <property type="evidence" value="ECO:0007669"/>
    <property type="project" value="UniProtKB-UniRule"/>
</dbReference>
<dbReference type="AlphaFoldDB" id="A0A4P9Z9W2"/>
<evidence type="ECO:0000259" key="2">
    <source>
        <dbReference type="PROSITE" id="PS51083"/>
    </source>
</evidence>
<evidence type="ECO:0000313" key="4">
    <source>
        <dbReference type="Proteomes" id="UP000268321"/>
    </source>
</evidence>
<dbReference type="Proteomes" id="UP000268321">
    <property type="component" value="Unassembled WGS sequence"/>
</dbReference>
<protein>
    <recommendedName>
        <fullName evidence="2">HIT-type domain-containing protein</fullName>
    </recommendedName>
</protein>
<dbReference type="Pfam" id="PF04438">
    <property type="entry name" value="zf-HIT"/>
    <property type="match status" value="1"/>
</dbReference>
<sequence length="149" mass="16454">MALGTCSVCAENPANYKCPQCLIVYCSLPCYKNPKHVHGDQELVVKPPVPQELPVPKEDSQESARESLFAKIAGDTQIKALLATKLLQVHLAVVLKLLEDSLLTNEAMAENRREIANMRLCDLRMGGSCENILVEEFVGRILELYGAET</sequence>
<dbReference type="EMBL" id="ML004482">
    <property type="protein sequence ID" value="RKP29574.1"/>
    <property type="molecule type" value="Genomic_DNA"/>
</dbReference>
<keyword evidence="4" id="KW-1185">Reference proteome</keyword>
<dbReference type="CDD" id="cd23024">
    <property type="entry name" value="zf-HIT_ZNHIT2-3"/>
    <property type="match status" value="1"/>
</dbReference>
<keyword evidence="1" id="KW-0863">Zinc-finger</keyword>
<gene>
    <name evidence="3" type="ORF">METBISCDRAFT_18364</name>
</gene>
<dbReference type="PROSITE" id="PS51083">
    <property type="entry name" value="ZF_HIT"/>
    <property type="match status" value="1"/>
</dbReference>
<proteinExistence type="predicted"/>
<organism evidence="3 4">
    <name type="scientific">Metschnikowia bicuspidata</name>
    <dbReference type="NCBI Taxonomy" id="27322"/>
    <lineage>
        <taxon>Eukaryota</taxon>
        <taxon>Fungi</taxon>
        <taxon>Dikarya</taxon>
        <taxon>Ascomycota</taxon>
        <taxon>Saccharomycotina</taxon>
        <taxon>Pichiomycetes</taxon>
        <taxon>Metschnikowiaceae</taxon>
        <taxon>Metschnikowia</taxon>
    </lineage>
</organism>
<dbReference type="SUPFAM" id="SSF144232">
    <property type="entry name" value="HIT/MYND zinc finger-like"/>
    <property type="match status" value="1"/>
</dbReference>
<feature type="domain" description="HIT-type" evidence="2">
    <location>
        <begin position="6"/>
        <end position="43"/>
    </location>
</feature>
<accession>A0A4P9Z9W2</accession>
<dbReference type="InterPro" id="IPR007529">
    <property type="entry name" value="Znf_HIT"/>
</dbReference>
<name>A0A4P9Z9W2_9ASCO</name>
<reference evidence="4" key="1">
    <citation type="journal article" date="2018" name="Nat. Microbiol.">
        <title>Leveraging single-cell genomics to expand the fungal tree of life.</title>
        <authorList>
            <person name="Ahrendt S.R."/>
            <person name="Quandt C.A."/>
            <person name="Ciobanu D."/>
            <person name="Clum A."/>
            <person name="Salamov A."/>
            <person name="Andreopoulos B."/>
            <person name="Cheng J.F."/>
            <person name="Woyke T."/>
            <person name="Pelin A."/>
            <person name="Henrissat B."/>
            <person name="Reynolds N.K."/>
            <person name="Benny G.L."/>
            <person name="Smith M.E."/>
            <person name="James T.Y."/>
            <person name="Grigoriev I.V."/>
        </authorList>
    </citation>
    <scope>NUCLEOTIDE SEQUENCE [LARGE SCALE GENOMIC DNA]</scope>
    <source>
        <strain evidence="4">Baker2002</strain>
    </source>
</reference>
<keyword evidence="1" id="KW-0862">Zinc</keyword>
<dbReference type="Gene3D" id="3.30.60.190">
    <property type="match status" value="1"/>
</dbReference>
<evidence type="ECO:0000256" key="1">
    <source>
        <dbReference type="PROSITE-ProRule" id="PRU00453"/>
    </source>
</evidence>
<keyword evidence="1" id="KW-0479">Metal-binding</keyword>
<evidence type="ECO:0000313" key="3">
    <source>
        <dbReference type="EMBL" id="RKP29574.1"/>
    </source>
</evidence>
<dbReference type="Gene3D" id="1.20.1440.260">
    <property type="match status" value="1"/>
</dbReference>